<dbReference type="Proteomes" id="UP000036756">
    <property type="component" value="Unassembled WGS sequence"/>
</dbReference>
<proteinExistence type="inferred from homology"/>
<dbReference type="PANTHER" id="PTHR22911:SF137">
    <property type="entry name" value="SOLUTE CARRIER FAMILY 35 MEMBER G2-RELATED"/>
    <property type="match status" value="1"/>
</dbReference>
<dbReference type="PATRIC" id="fig|1121307.3.peg.1374"/>
<feature type="transmembrane region" description="Helical" evidence="2">
    <location>
        <begin position="180"/>
        <end position="199"/>
    </location>
</feature>
<reference evidence="4 5" key="1">
    <citation type="submission" date="2015-06" db="EMBL/GenBank/DDBJ databases">
        <title>Draft genome sequence of the purine-degrading Clostridium cylindrosporum HC-1 (DSM 605).</title>
        <authorList>
            <person name="Poehlein A."/>
            <person name="Schiel-Bengelsdorf B."/>
            <person name="Bengelsdorf F."/>
            <person name="Daniel R."/>
            <person name="Duerre P."/>
        </authorList>
    </citation>
    <scope>NUCLEOTIDE SEQUENCE [LARGE SCALE GENOMIC DNA]</scope>
    <source>
        <strain evidence="4 5">DSM 605</strain>
    </source>
</reference>
<dbReference type="RefSeq" id="WP_048570416.1">
    <property type="nucleotide sequence ID" value="NZ_LFVU01000026.1"/>
</dbReference>
<evidence type="ECO:0000256" key="1">
    <source>
        <dbReference type="ARBA" id="ARBA00007362"/>
    </source>
</evidence>
<protein>
    <submittedName>
        <fullName evidence="4">Integral membrane protein</fullName>
    </submittedName>
</protein>
<gene>
    <name evidence="4" type="ORF">CLCY_3c00200</name>
</gene>
<feature type="transmembrane region" description="Helical" evidence="2">
    <location>
        <begin position="96"/>
        <end position="116"/>
    </location>
</feature>
<feature type="domain" description="EamA" evidence="3">
    <location>
        <begin position="149"/>
        <end position="283"/>
    </location>
</feature>
<feature type="domain" description="EamA" evidence="3">
    <location>
        <begin position="5"/>
        <end position="138"/>
    </location>
</feature>
<feature type="transmembrane region" description="Helical" evidence="2">
    <location>
        <begin position="211"/>
        <end position="231"/>
    </location>
</feature>
<keyword evidence="2" id="KW-1133">Transmembrane helix</keyword>
<feature type="transmembrane region" description="Helical" evidence="2">
    <location>
        <begin position="67"/>
        <end position="90"/>
    </location>
</feature>
<feature type="transmembrane region" description="Helical" evidence="2">
    <location>
        <begin position="148"/>
        <end position="168"/>
    </location>
</feature>
<evidence type="ECO:0000256" key="2">
    <source>
        <dbReference type="SAM" id="Phobius"/>
    </source>
</evidence>
<accession>A0A0J8DBT5</accession>
<organism evidence="4 5">
    <name type="scientific">Clostridium cylindrosporum DSM 605</name>
    <dbReference type="NCBI Taxonomy" id="1121307"/>
    <lineage>
        <taxon>Bacteria</taxon>
        <taxon>Bacillati</taxon>
        <taxon>Bacillota</taxon>
        <taxon>Clostridia</taxon>
        <taxon>Eubacteriales</taxon>
        <taxon>Clostridiaceae</taxon>
        <taxon>Clostridium</taxon>
    </lineage>
</organism>
<name>A0A0J8DBT5_CLOCY</name>
<dbReference type="OrthoDB" id="9808556at2"/>
<evidence type="ECO:0000313" key="4">
    <source>
        <dbReference type="EMBL" id="KMT21753.1"/>
    </source>
</evidence>
<comment type="caution">
    <text evidence="4">The sequence shown here is derived from an EMBL/GenBank/DDBJ whole genome shotgun (WGS) entry which is preliminary data.</text>
</comment>
<feature type="transmembrane region" description="Helical" evidence="2">
    <location>
        <begin position="36"/>
        <end position="55"/>
    </location>
</feature>
<evidence type="ECO:0000259" key="3">
    <source>
        <dbReference type="Pfam" id="PF00892"/>
    </source>
</evidence>
<keyword evidence="5" id="KW-1185">Reference proteome</keyword>
<keyword evidence="2" id="KW-0812">Transmembrane</keyword>
<dbReference type="InterPro" id="IPR000620">
    <property type="entry name" value="EamA_dom"/>
</dbReference>
<dbReference type="Pfam" id="PF00892">
    <property type="entry name" value="EamA"/>
    <property type="match status" value="2"/>
</dbReference>
<keyword evidence="2" id="KW-0472">Membrane</keyword>
<dbReference type="STRING" id="1121307.CLCY_3c00200"/>
<comment type="similarity">
    <text evidence="1">Belongs to the EamA transporter family.</text>
</comment>
<feature type="transmembrane region" description="Helical" evidence="2">
    <location>
        <begin position="7"/>
        <end position="24"/>
    </location>
</feature>
<dbReference type="PANTHER" id="PTHR22911">
    <property type="entry name" value="ACYL-MALONYL CONDENSING ENZYME-RELATED"/>
    <property type="match status" value="1"/>
</dbReference>
<dbReference type="EMBL" id="LFVU01000026">
    <property type="protein sequence ID" value="KMT21753.1"/>
    <property type="molecule type" value="Genomic_DNA"/>
</dbReference>
<feature type="transmembrane region" description="Helical" evidence="2">
    <location>
        <begin position="243"/>
        <end position="261"/>
    </location>
</feature>
<dbReference type="GO" id="GO:0016020">
    <property type="term" value="C:membrane"/>
    <property type="evidence" value="ECO:0007669"/>
    <property type="project" value="InterPro"/>
</dbReference>
<feature type="transmembrane region" description="Helical" evidence="2">
    <location>
        <begin position="123"/>
        <end position="142"/>
    </location>
</feature>
<sequence>MNNYKGILYAIMSSAAFGLSPIFGKLSYASGSNPTSILLFRFLIAGVVLLAYLIYKKIDIRITKQQFIVLLLIGGVGYTVTTETLFMSYVTLGAGLGTTLHFIYPALVCLISIFVFKERVSRVKLISLLLAGIGLYSLIAFENQKLDIIGVILALTSGVTYSVSIIALGFKTITSIDNRIATMYVSFGAFIGMLLYGVFSDTIVLKFNAGIVFSYIGIALVSTILAIIFFLKAIETIGPTSTSILATLEPIISIILGIIIFGENLSFSLVIGSAFIVISTIILAKEK</sequence>
<dbReference type="SUPFAM" id="SSF103481">
    <property type="entry name" value="Multidrug resistance efflux transporter EmrE"/>
    <property type="match status" value="2"/>
</dbReference>
<dbReference type="InterPro" id="IPR037185">
    <property type="entry name" value="EmrE-like"/>
</dbReference>
<evidence type="ECO:0000313" key="5">
    <source>
        <dbReference type="Proteomes" id="UP000036756"/>
    </source>
</evidence>
<dbReference type="AlphaFoldDB" id="A0A0J8DBT5"/>
<feature type="transmembrane region" description="Helical" evidence="2">
    <location>
        <begin position="267"/>
        <end position="284"/>
    </location>
</feature>